<dbReference type="InterPro" id="IPR036291">
    <property type="entry name" value="NAD(P)-bd_dom_sf"/>
</dbReference>
<evidence type="ECO:0000256" key="4">
    <source>
        <dbReference type="RuleBase" id="RU004417"/>
    </source>
</evidence>
<keyword evidence="2 4" id="KW-0560">Oxidoreductase</keyword>
<feature type="domain" description="Glutamate/phenylalanine/leucine/valine/L-tryptophan dehydrogenase C-terminal" evidence="5">
    <location>
        <begin position="153"/>
        <end position="353"/>
    </location>
</feature>
<name>A0ABW1QJY1_9ACTN</name>
<dbReference type="SUPFAM" id="SSF53223">
    <property type="entry name" value="Aminoacid dehydrogenase-like, N-terminal domain"/>
    <property type="match status" value="1"/>
</dbReference>
<evidence type="ECO:0000313" key="6">
    <source>
        <dbReference type="EMBL" id="MFC6148930.1"/>
    </source>
</evidence>
<dbReference type="EMBL" id="JBHSQL010000004">
    <property type="protein sequence ID" value="MFC6148930.1"/>
    <property type="molecule type" value="Genomic_DNA"/>
</dbReference>
<dbReference type="Gene3D" id="3.40.50.720">
    <property type="entry name" value="NAD(P)-binding Rossmann-like Domain"/>
    <property type="match status" value="1"/>
</dbReference>
<dbReference type="InterPro" id="IPR006096">
    <property type="entry name" value="Glu/Leu/Phe/Val/Trp_DH_C"/>
</dbReference>
<dbReference type="PRINTS" id="PR00082">
    <property type="entry name" value="GLFDHDRGNASE"/>
</dbReference>
<dbReference type="InterPro" id="IPR006097">
    <property type="entry name" value="Glu/Leu/Phe/Val/Trp_DH_dimer"/>
</dbReference>
<organism evidence="6 7">
    <name type="scientific">Mumia xiangluensis</name>
    <dbReference type="NCBI Taxonomy" id="1678900"/>
    <lineage>
        <taxon>Bacteria</taxon>
        <taxon>Bacillati</taxon>
        <taxon>Actinomycetota</taxon>
        <taxon>Actinomycetes</taxon>
        <taxon>Propionibacteriales</taxon>
        <taxon>Nocardioidaceae</taxon>
        <taxon>Mumia</taxon>
    </lineage>
</organism>
<dbReference type="RefSeq" id="WP_205603047.1">
    <property type="nucleotide sequence ID" value="NZ_JBHSQL010000004.1"/>
</dbReference>
<evidence type="ECO:0000256" key="3">
    <source>
        <dbReference type="ARBA" id="ARBA00023027"/>
    </source>
</evidence>
<dbReference type="SUPFAM" id="SSF51735">
    <property type="entry name" value="NAD(P)-binding Rossmann-fold domains"/>
    <property type="match status" value="1"/>
</dbReference>
<accession>A0ABW1QJY1</accession>
<gene>
    <name evidence="6" type="ORF">ACFPYK_05950</name>
</gene>
<dbReference type="InterPro" id="IPR016211">
    <property type="entry name" value="Glu/Phe/Leu/Val/Trp_DH_bac/arc"/>
</dbReference>
<comment type="similarity">
    <text evidence="1 4">Belongs to the Glu/Leu/Phe/Val dehydrogenases family.</text>
</comment>
<evidence type="ECO:0000256" key="2">
    <source>
        <dbReference type="ARBA" id="ARBA00023002"/>
    </source>
</evidence>
<reference evidence="7" key="1">
    <citation type="journal article" date="2019" name="Int. J. Syst. Evol. Microbiol.">
        <title>The Global Catalogue of Microorganisms (GCM) 10K type strain sequencing project: providing services to taxonomists for standard genome sequencing and annotation.</title>
        <authorList>
            <consortium name="The Broad Institute Genomics Platform"/>
            <consortium name="The Broad Institute Genome Sequencing Center for Infectious Disease"/>
            <person name="Wu L."/>
            <person name="Ma J."/>
        </authorList>
    </citation>
    <scope>NUCLEOTIDE SEQUENCE [LARGE SCALE GENOMIC DNA]</scope>
    <source>
        <strain evidence="7">CGMCC 4.7198</strain>
    </source>
</reference>
<dbReference type="Pfam" id="PF02812">
    <property type="entry name" value="ELFV_dehydrog_N"/>
    <property type="match status" value="1"/>
</dbReference>
<sequence>MNVSIEDVITGWDGSLVATRYDRETGAFFVVAIHSRERGPAAGGTRVKQYDSYADAVTDATRLAGAMTLKMAAADLPMGGGKAVIALPAPRRELADDHWRRILELHAENLKTLGGSYWTGPDLGTSSADMDVVCGFGAPAFGRSEAAGGSGSSAPATALGVHVAIVASAAEVGIDDLAGCRIAVQGLGAVGMEVVELARKDGAHLIVTDIDPVLCERAAALGAEVVPPDAILGVESDVFSPCAVGGVIDVDVARTIRTRAVVGSANNVLTDTAAGDELARRGIVLAPDFVASGGGAIHLIGREVLGWTAEEVATHVEGIADTLREVFVRSRVGGISHDHAARDLADERLGRAGSRV</sequence>
<dbReference type="Pfam" id="PF00208">
    <property type="entry name" value="ELFV_dehydrog"/>
    <property type="match status" value="2"/>
</dbReference>
<dbReference type="PANTHER" id="PTHR42722">
    <property type="entry name" value="LEUCINE DEHYDROGENASE"/>
    <property type="match status" value="1"/>
</dbReference>
<evidence type="ECO:0000256" key="1">
    <source>
        <dbReference type="ARBA" id="ARBA00006382"/>
    </source>
</evidence>
<dbReference type="PANTHER" id="PTHR42722:SF1">
    <property type="entry name" value="VALINE DEHYDROGENASE"/>
    <property type="match status" value="1"/>
</dbReference>
<dbReference type="InterPro" id="IPR006095">
    <property type="entry name" value="Glu/Leu/Phe/Val/Trp_DH"/>
</dbReference>
<evidence type="ECO:0000313" key="7">
    <source>
        <dbReference type="Proteomes" id="UP001596097"/>
    </source>
</evidence>
<dbReference type="InterPro" id="IPR046346">
    <property type="entry name" value="Aminoacid_DH-like_N_sf"/>
</dbReference>
<evidence type="ECO:0000259" key="5">
    <source>
        <dbReference type="SMART" id="SM00839"/>
    </source>
</evidence>
<dbReference type="SMART" id="SM00839">
    <property type="entry name" value="ELFV_dehydrog"/>
    <property type="match status" value="1"/>
</dbReference>
<comment type="caution">
    <text evidence="6">The sequence shown here is derived from an EMBL/GenBank/DDBJ whole genome shotgun (WGS) entry which is preliminary data.</text>
</comment>
<proteinExistence type="inferred from homology"/>
<dbReference type="PIRSF" id="PIRSF000188">
    <property type="entry name" value="Phe_leu_dh"/>
    <property type="match status" value="1"/>
</dbReference>
<dbReference type="Proteomes" id="UP001596097">
    <property type="component" value="Unassembled WGS sequence"/>
</dbReference>
<dbReference type="CDD" id="cd01075">
    <property type="entry name" value="NAD_bind_Leu_Phe_Val_DH"/>
    <property type="match status" value="1"/>
</dbReference>
<dbReference type="Gene3D" id="3.40.50.10860">
    <property type="entry name" value="Leucine Dehydrogenase, chain A, domain 1"/>
    <property type="match status" value="1"/>
</dbReference>
<keyword evidence="3" id="KW-0520">NAD</keyword>
<protein>
    <submittedName>
        <fullName evidence="6">Glu/Leu/Phe/Val dehydrogenase</fullName>
    </submittedName>
</protein>
<keyword evidence="7" id="KW-1185">Reference proteome</keyword>